<dbReference type="SUPFAM" id="SSF55073">
    <property type="entry name" value="Nucleotide cyclase"/>
    <property type="match status" value="1"/>
</dbReference>
<protein>
    <submittedName>
        <fullName evidence="4">Diguanylate cyclase/phosphodiesterase (GGDEF &amp; EAL domains) with PAS/PAC sensor(S)</fullName>
    </submittedName>
</protein>
<evidence type="ECO:0000259" key="3">
    <source>
        <dbReference type="PROSITE" id="PS50883"/>
    </source>
</evidence>
<dbReference type="InterPro" id="IPR035919">
    <property type="entry name" value="EAL_sf"/>
</dbReference>
<keyword evidence="1" id="KW-0812">Transmembrane</keyword>
<dbReference type="SMART" id="SM00267">
    <property type="entry name" value="GGDEF"/>
    <property type="match status" value="1"/>
</dbReference>
<dbReference type="Gene3D" id="3.20.20.450">
    <property type="entry name" value="EAL domain"/>
    <property type="match status" value="1"/>
</dbReference>
<keyword evidence="2" id="KW-0732">Signal</keyword>
<proteinExistence type="predicted"/>
<evidence type="ECO:0000313" key="5">
    <source>
        <dbReference type="Proteomes" id="UP000186323"/>
    </source>
</evidence>
<evidence type="ECO:0000256" key="1">
    <source>
        <dbReference type="SAM" id="Phobius"/>
    </source>
</evidence>
<dbReference type="EMBL" id="LT630450">
    <property type="protein sequence ID" value="SFV73908.1"/>
    <property type="molecule type" value="Genomic_DNA"/>
</dbReference>
<dbReference type="GO" id="GO:0071111">
    <property type="term" value="F:cyclic-guanylate-specific phosphodiesterase activity"/>
    <property type="evidence" value="ECO:0007669"/>
    <property type="project" value="InterPro"/>
</dbReference>
<dbReference type="InterPro" id="IPR043128">
    <property type="entry name" value="Rev_trsase/Diguanyl_cyclase"/>
</dbReference>
<keyword evidence="1" id="KW-1133">Transmembrane helix</keyword>
<dbReference type="PANTHER" id="PTHR33121:SF70">
    <property type="entry name" value="SIGNALING PROTEIN YKOW"/>
    <property type="match status" value="1"/>
</dbReference>
<dbReference type="SUPFAM" id="SSF53850">
    <property type="entry name" value="Periplasmic binding protein-like II"/>
    <property type="match status" value="2"/>
</dbReference>
<accession>A0A1K1LGR3</accession>
<dbReference type="SUPFAM" id="SSF141868">
    <property type="entry name" value="EAL domain-like"/>
    <property type="match status" value="1"/>
</dbReference>
<organism evidence="4 5">
    <name type="scientific">Desulfovibrio piger</name>
    <dbReference type="NCBI Taxonomy" id="901"/>
    <lineage>
        <taxon>Bacteria</taxon>
        <taxon>Pseudomonadati</taxon>
        <taxon>Thermodesulfobacteriota</taxon>
        <taxon>Desulfovibrionia</taxon>
        <taxon>Desulfovibrionales</taxon>
        <taxon>Desulfovibrionaceae</taxon>
        <taxon>Desulfovibrio</taxon>
    </lineage>
</organism>
<dbReference type="SMART" id="SM00052">
    <property type="entry name" value="EAL"/>
    <property type="match status" value="1"/>
</dbReference>
<name>A0A1K1LGR3_9BACT</name>
<dbReference type="RefSeq" id="WP_072336272.1">
    <property type="nucleotide sequence ID" value="NZ_JAXXLW010000128.1"/>
</dbReference>
<dbReference type="Pfam" id="PF00563">
    <property type="entry name" value="EAL"/>
    <property type="match status" value="1"/>
</dbReference>
<dbReference type="PROSITE" id="PS50883">
    <property type="entry name" value="EAL"/>
    <property type="match status" value="1"/>
</dbReference>
<dbReference type="PANTHER" id="PTHR33121">
    <property type="entry name" value="CYCLIC DI-GMP PHOSPHODIESTERASE PDEF"/>
    <property type="match status" value="1"/>
</dbReference>
<gene>
    <name evidence="4" type="ORF">DESPIGER_2084</name>
</gene>
<dbReference type="InterPro" id="IPR050706">
    <property type="entry name" value="Cyclic-di-GMP_PDE-like"/>
</dbReference>
<dbReference type="SMART" id="SM00062">
    <property type="entry name" value="PBPb"/>
    <property type="match status" value="1"/>
</dbReference>
<dbReference type="InterPro" id="IPR000160">
    <property type="entry name" value="GGDEF_dom"/>
</dbReference>
<dbReference type="KEGG" id="dpg:DESPIGER_2084"/>
<dbReference type="Pfam" id="PF00497">
    <property type="entry name" value="SBP_bac_3"/>
    <property type="match status" value="1"/>
</dbReference>
<dbReference type="AlphaFoldDB" id="A0A1K1LGR3"/>
<feature type="domain" description="EAL" evidence="3">
    <location>
        <begin position="739"/>
        <end position="994"/>
    </location>
</feature>
<dbReference type="InterPro" id="IPR001638">
    <property type="entry name" value="Solute-binding_3/MltF_N"/>
</dbReference>
<reference evidence="5" key="1">
    <citation type="submission" date="2016-10" db="EMBL/GenBank/DDBJ databases">
        <authorList>
            <person name="Wegmann U."/>
        </authorList>
    </citation>
    <scope>NUCLEOTIDE SEQUENCE [LARGE SCALE GENOMIC DNA]</scope>
</reference>
<feature type="signal peptide" evidence="2">
    <location>
        <begin position="1"/>
        <end position="19"/>
    </location>
</feature>
<dbReference type="Proteomes" id="UP000186323">
    <property type="component" value="Chromosome I"/>
</dbReference>
<sequence length="998" mass="112536">MLRTLLLSLLCLLLLGPQAAFPVASGQAPPVTEKNLPLNRTTFHFFSPEDIAANYRSPKIVRVGYFDQHGVFEGEGEQLSGYAVALLTAVSRYTGWEYEWVKIRFDELAQRLDDGSIDLSCGISYTPERARLFDFSKLRAGYENTCLHVASTSDMHYMDLEAFNGMRIGFFADSLQYEVMRHFAAQNGFSFESLFFEESSEMVQALADGRIDGYVDGVLQGKGTKVVATISTDPFFFVTRRNNSAIMDPLNEAMRQILLNHPSYLARLYDSYLNIASDVPVVFTRSECRWLATSPAIRVAYSRRQDMMDPEHGGNFLFAFLNMLERQSGIRFEYLPQPSYDACLQALAEGTADIMPDVYPKLSFLRSQGIASGKTYYNAPITVVGRFQSKKLPGQGCTVGFTSEMRSVMLAYKSTYPEDIPRIFPDIEACRKAFEKGELDVYLWPYPAAPLQDDPPEDGLLLPTRAMYPMSLGISPHASPFVTSVLDKVITSTTTATMDALLLSAAPDSLSDIIHRFLRRNFVEALCGLGLLLVLIVLLVMRHNRRRLAELRAAALTDPVTLGPNRGRFLMDAAKILQKDKRRHYLCTVNIRKLKLINRACGLRTGDSLIRLCNREFALRSRQGELAAYSGSGQYLLLWRCPDDAAFTQRMEELFSIADMARRLYQRPVSFSCGVYVIRNDAEAEEGEPGGGQDVNESERFVSRYLLYAETAEASIASGGYRSQFLIYNELIGARQLKANDIENRMVKALEQGEFTVFMQPQVCLADRSLHGAEALIRWQIPDGKMVYPDEFIPLFEQNGFIRELDLFVLDTVCAWIRRRLDEGKKVPPISINQSKALFFQDNYVKTVLGIAERHNVPARLLHVEVTESMAWLDEEAFIRTLEALRRAGIGLSLDDFGKGYSSLAMLHSFGFDTIKLDRAFLAPGQEKQRSVWIIISSLVDMARRLGIEILCEGVETEDQLQKLLVSHCKYGQGYLFSPPMNLDAFDAYVDAHELERK</sequence>
<evidence type="ECO:0000313" key="4">
    <source>
        <dbReference type="EMBL" id="SFV73908.1"/>
    </source>
</evidence>
<dbReference type="Gene3D" id="3.30.70.270">
    <property type="match status" value="1"/>
</dbReference>
<feature type="chain" id="PRO_5013267203" evidence="2">
    <location>
        <begin position="20"/>
        <end position="998"/>
    </location>
</feature>
<feature type="transmembrane region" description="Helical" evidence="1">
    <location>
        <begin position="522"/>
        <end position="541"/>
    </location>
</feature>
<dbReference type="CDD" id="cd01948">
    <property type="entry name" value="EAL"/>
    <property type="match status" value="1"/>
</dbReference>
<evidence type="ECO:0000256" key="2">
    <source>
        <dbReference type="SAM" id="SignalP"/>
    </source>
</evidence>
<dbReference type="Gene3D" id="3.40.190.10">
    <property type="entry name" value="Periplasmic binding protein-like II"/>
    <property type="match status" value="4"/>
</dbReference>
<dbReference type="InterPro" id="IPR001633">
    <property type="entry name" value="EAL_dom"/>
</dbReference>
<dbReference type="Pfam" id="PF00990">
    <property type="entry name" value="GGDEF"/>
    <property type="match status" value="1"/>
</dbReference>
<dbReference type="InterPro" id="IPR029787">
    <property type="entry name" value="Nucleotide_cyclase"/>
</dbReference>
<dbReference type="OrthoDB" id="7673416at2"/>
<keyword evidence="5" id="KW-1185">Reference proteome</keyword>
<keyword evidence="1" id="KW-0472">Membrane</keyword>